<evidence type="ECO:0000313" key="6">
    <source>
        <dbReference type="EMBL" id="MER6433213.1"/>
    </source>
</evidence>
<feature type="domain" description="ATP-dependent DNA ligase family profile" evidence="5">
    <location>
        <begin position="20"/>
        <end position="198"/>
    </location>
</feature>
<evidence type="ECO:0000313" key="7">
    <source>
        <dbReference type="Proteomes" id="UP001470023"/>
    </source>
</evidence>
<protein>
    <submittedName>
        <fullName evidence="6">ATP-dependent DNA ligase</fullName>
    </submittedName>
</protein>
<dbReference type="Gene3D" id="2.40.50.140">
    <property type="entry name" value="Nucleic acid-binding proteins"/>
    <property type="match status" value="1"/>
</dbReference>
<dbReference type="Pfam" id="PF01068">
    <property type="entry name" value="DNA_ligase_A_M"/>
    <property type="match status" value="1"/>
</dbReference>
<dbReference type="EMBL" id="JBEPAZ010000054">
    <property type="protein sequence ID" value="MER6433213.1"/>
    <property type="molecule type" value="Genomic_DNA"/>
</dbReference>
<accession>A0ABV1UHM4</accession>
<name>A0ABV1UHM4_9ACTN</name>
<comment type="similarity">
    <text evidence="1">Belongs to the ATP-dependent DNA ligase family.</text>
</comment>
<dbReference type="RefSeq" id="WP_352065468.1">
    <property type="nucleotide sequence ID" value="NZ_JBEPAZ010000054.1"/>
</dbReference>
<dbReference type="InterPro" id="IPR012310">
    <property type="entry name" value="DNA_ligase_ATP-dep_cent"/>
</dbReference>
<evidence type="ECO:0000256" key="3">
    <source>
        <dbReference type="ARBA" id="ARBA00034003"/>
    </source>
</evidence>
<evidence type="ECO:0000259" key="5">
    <source>
        <dbReference type="Pfam" id="PF01068"/>
    </source>
</evidence>
<dbReference type="GO" id="GO:0016874">
    <property type="term" value="F:ligase activity"/>
    <property type="evidence" value="ECO:0007669"/>
    <property type="project" value="UniProtKB-KW"/>
</dbReference>
<organism evidence="6 7">
    <name type="scientific">Streptomyces sp. 900105245</name>
    <dbReference type="NCBI Taxonomy" id="3154379"/>
    <lineage>
        <taxon>Bacteria</taxon>
        <taxon>Bacillati</taxon>
        <taxon>Actinomycetota</taxon>
        <taxon>Actinomycetes</taxon>
        <taxon>Kitasatosporales</taxon>
        <taxon>Streptomycetaceae</taxon>
        <taxon>Streptomyces</taxon>
    </lineage>
</organism>
<comment type="caution">
    <text evidence="6">The sequence shown here is derived from an EMBL/GenBank/DDBJ whole genome shotgun (WGS) entry which is preliminary data.</text>
</comment>
<evidence type="ECO:0000256" key="4">
    <source>
        <dbReference type="SAM" id="MobiDB-lite"/>
    </source>
</evidence>
<sequence length="327" mass="35896">MTWSLPEAMLTVAVDSPELPAGWAAEPKWDGFRAAVSADAGAVALRSRRGTQMGPAFPEIVAGTSQLPDQTALDGELIVWDWEAGRLSFEQLQNRLRRRGAAAARAADRWPAQFVAFDLLRLSGTDITGWPYMRRRAALEELFVTRALSAPWVLCPSTTDPATTHEWLTWGSVRIEGVIFKRLSDPYRPTLRGWRKYKTRETTEAIVGAVTGPLTAPSTLLLGRYDTAGHLQYVGRTTTLARPTAAAAAAFLTPATCSHPWEGWTFSAGWGNRLLLDVTLVTSTLVVEIGVDVARDPDGRWRHPARFHRTRPDLQPGDVSRLGSSPG</sequence>
<keyword evidence="7" id="KW-1185">Reference proteome</keyword>
<gene>
    <name evidence="6" type="ORF">ABT272_36645</name>
</gene>
<dbReference type="InterPro" id="IPR012340">
    <property type="entry name" value="NA-bd_OB-fold"/>
</dbReference>
<dbReference type="SUPFAM" id="SSF56091">
    <property type="entry name" value="DNA ligase/mRNA capping enzyme, catalytic domain"/>
    <property type="match status" value="1"/>
</dbReference>
<keyword evidence="2 6" id="KW-0436">Ligase</keyword>
<feature type="region of interest" description="Disordered" evidence="4">
    <location>
        <begin position="300"/>
        <end position="327"/>
    </location>
</feature>
<dbReference type="Proteomes" id="UP001470023">
    <property type="component" value="Unassembled WGS sequence"/>
</dbReference>
<evidence type="ECO:0000256" key="1">
    <source>
        <dbReference type="ARBA" id="ARBA00007572"/>
    </source>
</evidence>
<dbReference type="InterPro" id="IPR050191">
    <property type="entry name" value="ATP-dep_DNA_ligase"/>
</dbReference>
<comment type="catalytic activity">
    <reaction evidence="3">
        <text>ATP + (deoxyribonucleotide)n-3'-hydroxyl + 5'-phospho-(deoxyribonucleotide)m = (deoxyribonucleotide)n+m + AMP + diphosphate.</text>
        <dbReference type="EC" id="6.5.1.1"/>
    </reaction>
</comment>
<proteinExistence type="inferred from homology"/>
<dbReference type="PANTHER" id="PTHR45674">
    <property type="entry name" value="DNA LIGASE 1/3 FAMILY MEMBER"/>
    <property type="match status" value="1"/>
</dbReference>
<dbReference type="Gene3D" id="3.30.470.30">
    <property type="entry name" value="DNA ligase/mRNA capping enzyme"/>
    <property type="match status" value="1"/>
</dbReference>
<dbReference type="PANTHER" id="PTHR45674:SF4">
    <property type="entry name" value="DNA LIGASE 1"/>
    <property type="match status" value="1"/>
</dbReference>
<evidence type="ECO:0000256" key="2">
    <source>
        <dbReference type="ARBA" id="ARBA00022598"/>
    </source>
</evidence>
<reference evidence="6 7" key="1">
    <citation type="submission" date="2024-06" db="EMBL/GenBank/DDBJ databases">
        <title>The Natural Products Discovery Center: Release of the First 8490 Sequenced Strains for Exploring Actinobacteria Biosynthetic Diversity.</title>
        <authorList>
            <person name="Kalkreuter E."/>
            <person name="Kautsar S.A."/>
            <person name="Yang D."/>
            <person name="Bader C.D."/>
            <person name="Teijaro C.N."/>
            <person name="Fluegel L."/>
            <person name="Davis C.M."/>
            <person name="Simpson J.R."/>
            <person name="Lauterbach L."/>
            <person name="Steele A.D."/>
            <person name="Gui C."/>
            <person name="Meng S."/>
            <person name="Li G."/>
            <person name="Viehrig K."/>
            <person name="Ye F."/>
            <person name="Su P."/>
            <person name="Kiefer A.F."/>
            <person name="Nichols A."/>
            <person name="Cepeda A.J."/>
            <person name="Yan W."/>
            <person name="Fan B."/>
            <person name="Jiang Y."/>
            <person name="Adhikari A."/>
            <person name="Zheng C.-J."/>
            <person name="Schuster L."/>
            <person name="Cowan T.M."/>
            <person name="Smanski M.J."/>
            <person name="Chevrette M.G."/>
            <person name="De Carvalho L.P.S."/>
            <person name="Shen B."/>
        </authorList>
    </citation>
    <scope>NUCLEOTIDE SEQUENCE [LARGE SCALE GENOMIC DNA]</scope>
    <source>
        <strain evidence="6 7">NPDC001166</strain>
    </source>
</reference>